<dbReference type="InterPro" id="IPR058245">
    <property type="entry name" value="NreC/VraR/RcsB-like_REC"/>
</dbReference>
<protein>
    <submittedName>
        <fullName evidence="8">Response regulator transcription factor</fullName>
    </submittedName>
</protein>
<dbReference type="RefSeq" id="WP_182894040.1">
    <property type="nucleotide sequence ID" value="NZ_JACGZW010000010.1"/>
</dbReference>
<dbReference type="Proteomes" id="UP000526734">
    <property type="component" value="Unassembled WGS sequence"/>
</dbReference>
<sequence length="211" mass="22040">MTTVRVLVAEDQPAVREGLVLLVGLLPGIEVVGQAGDGAAAIEETLRLQPDVVLMDLDLPRCDGAAATRRIVADLPGTRVVVLTTYADSASIVRALDAGAVGYVTKAANGDEIGRAIHAAAAGQTVMDLSVQRTLLAAARRPAAPPQDGLTAREVDVLKLVAAGRGNREIARELQVSEATVKTHVNRIFAKTGCGTRAQAVHYAHQHGYAD</sequence>
<keyword evidence="4" id="KW-0804">Transcription</keyword>
<dbReference type="PROSITE" id="PS50043">
    <property type="entry name" value="HTH_LUXR_2"/>
    <property type="match status" value="1"/>
</dbReference>
<dbReference type="InterPro" id="IPR039420">
    <property type="entry name" value="WalR-like"/>
</dbReference>
<dbReference type="PROSITE" id="PS00622">
    <property type="entry name" value="HTH_LUXR_1"/>
    <property type="match status" value="1"/>
</dbReference>
<dbReference type="CDD" id="cd06170">
    <property type="entry name" value="LuxR_C_like"/>
    <property type="match status" value="1"/>
</dbReference>
<dbReference type="Pfam" id="PF00072">
    <property type="entry name" value="Response_reg"/>
    <property type="match status" value="1"/>
</dbReference>
<accession>A0A7W3W1J7</accession>
<feature type="domain" description="Response regulatory" evidence="7">
    <location>
        <begin position="5"/>
        <end position="121"/>
    </location>
</feature>
<evidence type="ECO:0000259" key="7">
    <source>
        <dbReference type="PROSITE" id="PS50110"/>
    </source>
</evidence>
<evidence type="ECO:0000259" key="6">
    <source>
        <dbReference type="PROSITE" id="PS50043"/>
    </source>
</evidence>
<evidence type="ECO:0000256" key="1">
    <source>
        <dbReference type="ARBA" id="ARBA00022553"/>
    </source>
</evidence>
<dbReference type="CDD" id="cd17535">
    <property type="entry name" value="REC_NarL-like"/>
    <property type="match status" value="1"/>
</dbReference>
<dbReference type="SMART" id="SM00421">
    <property type="entry name" value="HTH_LUXR"/>
    <property type="match status" value="1"/>
</dbReference>
<dbReference type="PRINTS" id="PR00038">
    <property type="entry name" value="HTHLUXR"/>
</dbReference>
<dbReference type="GO" id="GO:0006355">
    <property type="term" value="P:regulation of DNA-templated transcription"/>
    <property type="evidence" value="ECO:0007669"/>
    <property type="project" value="InterPro"/>
</dbReference>
<keyword evidence="3" id="KW-0238">DNA-binding</keyword>
<evidence type="ECO:0000256" key="3">
    <source>
        <dbReference type="ARBA" id="ARBA00023125"/>
    </source>
</evidence>
<dbReference type="PANTHER" id="PTHR43214">
    <property type="entry name" value="TWO-COMPONENT RESPONSE REGULATOR"/>
    <property type="match status" value="1"/>
</dbReference>
<evidence type="ECO:0000256" key="2">
    <source>
        <dbReference type="ARBA" id="ARBA00023015"/>
    </source>
</evidence>
<dbReference type="InterPro" id="IPR001789">
    <property type="entry name" value="Sig_transdc_resp-reg_receiver"/>
</dbReference>
<dbReference type="PROSITE" id="PS50110">
    <property type="entry name" value="RESPONSE_REGULATORY"/>
    <property type="match status" value="1"/>
</dbReference>
<gene>
    <name evidence="8" type="ORF">H4281_28800</name>
</gene>
<dbReference type="GO" id="GO:0000160">
    <property type="term" value="P:phosphorelay signal transduction system"/>
    <property type="evidence" value="ECO:0007669"/>
    <property type="project" value="InterPro"/>
</dbReference>
<comment type="caution">
    <text evidence="8">The sequence shown here is derived from an EMBL/GenBank/DDBJ whole genome shotgun (WGS) entry which is preliminary data.</text>
</comment>
<dbReference type="InterPro" id="IPR016032">
    <property type="entry name" value="Sig_transdc_resp-reg_C-effctor"/>
</dbReference>
<feature type="modified residue" description="4-aspartylphosphate" evidence="5">
    <location>
        <position position="56"/>
    </location>
</feature>
<dbReference type="EMBL" id="JACGZW010000010">
    <property type="protein sequence ID" value="MBB1157163.1"/>
    <property type="molecule type" value="Genomic_DNA"/>
</dbReference>
<feature type="domain" description="HTH luxR-type" evidence="6">
    <location>
        <begin position="143"/>
        <end position="208"/>
    </location>
</feature>
<organism evidence="8 9">
    <name type="scientific">Amycolatopsis dendrobii</name>
    <dbReference type="NCBI Taxonomy" id="2760662"/>
    <lineage>
        <taxon>Bacteria</taxon>
        <taxon>Bacillati</taxon>
        <taxon>Actinomycetota</taxon>
        <taxon>Actinomycetes</taxon>
        <taxon>Pseudonocardiales</taxon>
        <taxon>Pseudonocardiaceae</taxon>
        <taxon>Amycolatopsis</taxon>
    </lineage>
</organism>
<dbReference type="SMART" id="SM00448">
    <property type="entry name" value="REC"/>
    <property type="match status" value="1"/>
</dbReference>
<dbReference type="Pfam" id="PF00196">
    <property type="entry name" value="GerE"/>
    <property type="match status" value="1"/>
</dbReference>
<dbReference type="AlphaFoldDB" id="A0A7W3W1J7"/>
<dbReference type="InterPro" id="IPR011006">
    <property type="entry name" value="CheY-like_superfamily"/>
</dbReference>
<evidence type="ECO:0000313" key="9">
    <source>
        <dbReference type="Proteomes" id="UP000526734"/>
    </source>
</evidence>
<dbReference type="GO" id="GO:0003677">
    <property type="term" value="F:DNA binding"/>
    <property type="evidence" value="ECO:0007669"/>
    <property type="project" value="UniProtKB-KW"/>
</dbReference>
<dbReference type="SUPFAM" id="SSF46894">
    <property type="entry name" value="C-terminal effector domain of the bipartite response regulators"/>
    <property type="match status" value="1"/>
</dbReference>
<dbReference type="Gene3D" id="3.40.50.2300">
    <property type="match status" value="1"/>
</dbReference>
<evidence type="ECO:0000256" key="4">
    <source>
        <dbReference type="ARBA" id="ARBA00023163"/>
    </source>
</evidence>
<dbReference type="SUPFAM" id="SSF52172">
    <property type="entry name" value="CheY-like"/>
    <property type="match status" value="1"/>
</dbReference>
<keyword evidence="1 5" id="KW-0597">Phosphoprotein</keyword>
<dbReference type="InterPro" id="IPR000792">
    <property type="entry name" value="Tscrpt_reg_LuxR_C"/>
</dbReference>
<reference evidence="8 9" key="1">
    <citation type="submission" date="2020-08" db="EMBL/GenBank/DDBJ databases">
        <title>Amycolatopsis sp. nov. DR6-1 isolated from Dendrobium heterocarpum.</title>
        <authorList>
            <person name="Tedsree N."/>
            <person name="Kuncharoen N."/>
            <person name="Likhitwitayawuid K."/>
            <person name="Tanasupawat S."/>
        </authorList>
    </citation>
    <scope>NUCLEOTIDE SEQUENCE [LARGE SCALE GENOMIC DNA]</scope>
    <source>
        <strain evidence="8 9">DR6-1</strain>
    </source>
</reference>
<proteinExistence type="predicted"/>
<evidence type="ECO:0000256" key="5">
    <source>
        <dbReference type="PROSITE-ProRule" id="PRU00169"/>
    </source>
</evidence>
<name>A0A7W3W1J7_9PSEU</name>
<keyword evidence="9" id="KW-1185">Reference proteome</keyword>
<evidence type="ECO:0000313" key="8">
    <source>
        <dbReference type="EMBL" id="MBB1157163.1"/>
    </source>
</evidence>
<keyword evidence="2" id="KW-0805">Transcription regulation</keyword>
<dbReference type="PANTHER" id="PTHR43214:SF24">
    <property type="entry name" value="TRANSCRIPTIONAL REGULATORY PROTEIN NARL-RELATED"/>
    <property type="match status" value="1"/>
</dbReference>